<gene>
    <name evidence="11" type="primary">phoR_26</name>
    <name evidence="11" type="ORF">GALL_501790</name>
</gene>
<dbReference type="Pfam" id="PF02518">
    <property type="entry name" value="HATPase_c"/>
    <property type="match status" value="1"/>
</dbReference>
<name>A0A1J5PKA4_9ZZZZ</name>
<dbReference type="SMART" id="SM00388">
    <property type="entry name" value="HisKA"/>
    <property type="match status" value="1"/>
</dbReference>
<dbReference type="InterPro" id="IPR003661">
    <property type="entry name" value="HisK_dim/P_dom"/>
</dbReference>
<dbReference type="EC" id="2.7.13.3" evidence="3"/>
<dbReference type="GO" id="GO:0000155">
    <property type="term" value="F:phosphorelay sensor kinase activity"/>
    <property type="evidence" value="ECO:0007669"/>
    <property type="project" value="InterPro"/>
</dbReference>
<comment type="catalytic activity">
    <reaction evidence="1">
        <text>ATP + protein L-histidine = ADP + protein N-phospho-L-histidine.</text>
        <dbReference type="EC" id="2.7.13.3"/>
    </reaction>
</comment>
<evidence type="ECO:0000256" key="7">
    <source>
        <dbReference type="ARBA" id="ARBA00022777"/>
    </source>
</evidence>
<sequence>MRGVIGDAAHQLRTPVTALLSQMELLSMQSDDQSREKHLKRLAELTQRLGELVNQLINHAMVQHRADSVAMERIDLVGLARLEMTDMLSHQAHRNLDLEFDAPDAPCFIDGDPVTVREAVKNLLDNALKYGARTLLHISIRRAGADWELTVEDDGPGLAEAHWERVRKPFSARGGHRHGASLGLSIVEEVMRAHRGDMRFGRSANQRFTVTLRFPAVDANQQGP</sequence>
<evidence type="ECO:0000256" key="6">
    <source>
        <dbReference type="ARBA" id="ARBA00022692"/>
    </source>
</evidence>
<protein>
    <recommendedName>
        <fullName evidence="3">histidine kinase</fullName>
        <ecNumber evidence="3">2.7.13.3</ecNumber>
    </recommendedName>
</protein>
<evidence type="ECO:0000313" key="11">
    <source>
        <dbReference type="EMBL" id="OIQ68231.1"/>
    </source>
</evidence>
<keyword evidence="6" id="KW-0812">Transmembrane</keyword>
<evidence type="ECO:0000256" key="3">
    <source>
        <dbReference type="ARBA" id="ARBA00012438"/>
    </source>
</evidence>
<comment type="subcellular location">
    <subcellularLocation>
        <location evidence="2">Membrane</location>
    </subcellularLocation>
</comment>
<dbReference type="PANTHER" id="PTHR45436:SF1">
    <property type="entry name" value="SENSOR PROTEIN QSEC"/>
    <property type="match status" value="1"/>
</dbReference>
<dbReference type="SUPFAM" id="SSF55874">
    <property type="entry name" value="ATPase domain of HSP90 chaperone/DNA topoisomerase II/histidine kinase"/>
    <property type="match status" value="1"/>
</dbReference>
<dbReference type="InterPro" id="IPR036097">
    <property type="entry name" value="HisK_dim/P_sf"/>
</dbReference>
<evidence type="ECO:0000256" key="4">
    <source>
        <dbReference type="ARBA" id="ARBA00022553"/>
    </source>
</evidence>
<dbReference type="InterPro" id="IPR050428">
    <property type="entry name" value="TCS_sensor_his_kinase"/>
</dbReference>
<organism evidence="11">
    <name type="scientific">mine drainage metagenome</name>
    <dbReference type="NCBI Taxonomy" id="410659"/>
    <lineage>
        <taxon>unclassified sequences</taxon>
        <taxon>metagenomes</taxon>
        <taxon>ecological metagenomes</taxon>
    </lineage>
</organism>
<keyword evidence="9" id="KW-0472">Membrane</keyword>
<dbReference type="PROSITE" id="PS50109">
    <property type="entry name" value="HIS_KIN"/>
    <property type="match status" value="1"/>
</dbReference>
<evidence type="ECO:0000256" key="2">
    <source>
        <dbReference type="ARBA" id="ARBA00004370"/>
    </source>
</evidence>
<comment type="caution">
    <text evidence="11">The sequence shown here is derived from an EMBL/GenBank/DDBJ whole genome shotgun (WGS) entry which is preliminary data.</text>
</comment>
<reference evidence="11" key="1">
    <citation type="submission" date="2016-10" db="EMBL/GenBank/DDBJ databases">
        <title>Sequence of Gallionella enrichment culture.</title>
        <authorList>
            <person name="Poehlein A."/>
            <person name="Muehling M."/>
            <person name="Daniel R."/>
        </authorList>
    </citation>
    <scope>NUCLEOTIDE SEQUENCE</scope>
</reference>
<dbReference type="EMBL" id="MLJW01005435">
    <property type="protein sequence ID" value="OIQ68231.1"/>
    <property type="molecule type" value="Genomic_DNA"/>
</dbReference>
<dbReference type="InterPro" id="IPR036890">
    <property type="entry name" value="HATPase_C_sf"/>
</dbReference>
<keyword evidence="5 11" id="KW-0808">Transferase</keyword>
<evidence type="ECO:0000256" key="9">
    <source>
        <dbReference type="ARBA" id="ARBA00023136"/>
    </source>
</evidence>
<keyword evidence="8" id="KW-1133">Transmembrane helix</keyword>
<evidence type="ECO:0000256" key="1">
    <source>
        <dbReference type="ARBA" id="ARBA00000085"/>
    </source>
</evidence>
<dbReference type="Gene3D" id="3.30.565.10">
    <property type="entry name" value="Histidine kinase-like ATPase, C-terminal domain"/>
    <property type="match status" value="1"/>
</dbReference>
<dbReference type="InterPro" id="IPR003594">
    <property type="entry name" value="HATPase_dom"/>
</dbReference>
<feature type="domain" description="Histidine kinase" evidence="10">
    <location>
        <begin position="7"/>
        <end position="218"/>
    </location>
</feature>
<dbReference type="PRINTS" id="PR00344">
    <property type="entry name" value="BCTRLSENSOR"/>
</dbReference>
<keyword evidence="7" id="KW-0418">Kinase</keyword>
<evidence type="ECO:0000256" key="5">
    <source>
        <dbReference type="ARBA" id="ARBA00022679"/>
    </source>
</evidence>
<dbReference type="AlphaFoldDB" id="A0A1J5PKA4"/>
<dbReference type="GO" id="GO:0005886">
    <property type="term" value="C:plasma membrane"/>
    <property type="evidence" value="ECO:0007669"/>
    <property type="project" value="TreeGrafter"/>
</dbReference>
<dbReference type="InterPro" id="IPR005467">
    <property type="entry name" value="His_kinase_dom"/>
</dbReference>
<evidence type="ECO:0000256" key="8">
    <source>
        <dbReference type="ARBA" id="ARBA00022989"/>
    </source>
</evidence>
<evidence type="ECO:0000259" key="10">
    <source>
        <dbReference type="PROSITE" id="PS50109"/>
    </source>
</evidence>
<dbReference type="InterPro" id="IPR004358">
    <property type="entry name" value="Sig_transdc_His_kin-like_C"/>
</dbReference>
<dbReference type="PANTHER" id="PTHR45436">
    <property type="entry name" value="SENSOR HISTIDINE KINASE YKOH"/>
    <property type="match status" value="1"/>
</dbReference>
<accession>A0A1J5PKA4</accession>
<dbReference type="Gene3D" id="1.10.287.130">
    <property type="match status" value="1"/>
</dbReference>
<keyword evidence="4" id="KW-0597">Phosphoprotein</keyword>
<dbReference type="SUPFAM" id="SSF47384">
    <property type="entry name" value="Homodimeric domain of signal transducing histidine kinase"/>
    <property type="match status" value="1"/>
</dbReference>
<dbReference type="SMART" id="SM00387">
    <property type="entry name" value="HATPase_c"/>
    <property type="match status" value="1"/>
</dbReference>
<dbReference type="Pfam" id="PF00512">
    <property type="entry name" value="HisKA"/>
    <property type="match status" value="1"/>
</dbReference>
<proteinExistence type="predicted"/>
<dbReference type="CDD" id="cd00082">
    <property type="entry name" value="HisKA"/>
    <property type="match status" value="1"/>
</dbReference>